<name>A0A098EGU7_9BACL</name>
<dbReference type="OrthoDB" id="2973016at2"/>
<evidence type="ECO:0000313" key="2">
    <source>
        <dbReference type="EMBL" id="CEG21524.1"/>
    </source>
</evidence>
<organism evidence="2 3">
    <name type="scientific">Planococcus massiliensis</name>
    <dbReference type="NCBI Taxonomy" id="1499687"/>
    <lineage>
        <taxon>Bacteria</taxon>
        <taxon>Bacillati</taxon>
        <taxon>Bacillota</taxon>
        <taxon>Bacilli</taxon>
        <taxon>Bacillales</taxon>
        <taxon>Caryophanaceae</taxon>
        <taxon>Planococcus</taxon>
    </lineage>
</organism>
<keyword evidence="1" id="KW-1133">Transmembrane helix</keyword>
<dbReference type="EMBL" id="CCXS01000001">
    <property type="protein sequence ID" value="CEG21524.1"/>
    <property type="molecule type" value="Genomic_DNA"/>
</dbReference>
<feature type="transmembrane region" description="Helical" evidence="1">
    <location>
        <begin position="5"/>
        <end position="24"/>
    </location>
</feature>
<reference evidence="2 3" key="1">
    <citation type="submission" date="2014-09" db="EMBL/GenBank/DDBJ databases">
        <authorList>
            <person name="Urmite Genomes Urmite Genomes"/>
        </authorList>
    </citation>
    <scope>NUCLEOTIDE SEQUENCE [LARGE SCALE GENOMIC DNA]</scope>
    <source>
        <strain evidence="2 3">ES2</strain>
    </source>
</reference>
<dbReference type="Proteomes" id="UP000043699">
    <property type="component" value="Unassembled WGS sequence"/>
</dbReference>
<keyword evidence="3" id="KW-1185">Reference proteome</keyword>
<proteinExistence type="predicted"/>
<gene>
    <name evidence="2" type="ORF">BN1080_00435</name>
</gene>
<evidence type="ECO:0008006" key="4">
    <source>
        <dbReference type="Google" id="ProtNLM"/>
    </source>
</evidence>
<protein>
    <recommendedName>
        <fullName evidence="4">DUF3221 domain-containing protein</fullName>
    </recommendedName>
</protein>
<evidence type="ECO:0000256" key="1">
    <source>
        <dbReference type="SAM" id="Phobius"/>
    </source>
</evidence>
<evidence type="ECO:0000313" key="3">
    <source>
        <dbReference type="Proteomes" id="UP000043699"/>
    </source>
</evidence>
<sequence>MRKRILVPLVIVIVFILAIVFWRMSQNVDVGYVMEIRKTTDGEQRLHVVELPKDETKGKTQEEILELIDEKSSEDPTLGATYSIPWINRNLKSKYEPGDRVRIYWHGWVNQSDPPQIPGTSLILKSEYN</sequence>
<dbReference type="RefSeq" id="WP_052650083.1">
    <property type="nucleotide sequence ID" value="NZ_CCXS01000001.1"/>
</dbReference>
<accession>A0A098EGU7</accession>
<keyword evidence="1" id="KW-0472">Membrane</keyword>
<dbReference type="AlphaFoldDB" id="A0A098EGU7"/>
<keyword evidence="1" id="KW-0812">Transmembrane</keyword>